<dbReference type="Pfam" id="PF01494">
    <property type="entry name" value="FAD_binding_3"/>
    <property type="match status" value="1"/>
</dbReference>
<keyword evidence="3" id="KW-0274">FAD</keyword>
<dbReference type="Proteomes" id="UP000707451">
    <property type="component" value="Unassembled WGS sequence"/>
</dbReference>
<evidence type="ECO:0000259" key="7">
    <source>
        <dbReference type="Pfam" id="PF01494"/>
    </source>
</evidence>
<dbReference type="EMBL" id="JAHRHY010000002">
    <property type="protein sequence ID" value="KAG9071559.1"/>
    <property type="molecule type" value="Genomic_DNA"/>
</dbReference>
<keyword evidence="5" id="KW-0503">Monooxygenase</keyword>
<dbReference type="PANTHER" id="PTHR13789">
    <property type="entry name" value="MONOOXYGENASE"/>
    <property type="match status" value="1"/>
</dbReference>
<keyword evidence="2" id="KW-0285">Flavoprotein</keyword>
<keyword evidence="4" id="KW-0560">Oxidoreductase</keyword>
<dbReference type="InterPro" id="IPR036188">
    <property type="entry name" value="FAD/NAD-bd_sf"/>
</dbReference>
<evidence type="ECO:0000256" key="1">
    <source>
        <dbReference type="ARBA" id="ARBA00007992"/>
    </source>
</evidence>
<evidence type="ECO:0000256" key="4">
    <source>
        <dbReference type="ARBA" id="ARBA00023002"/>
    </source>
</evidence>
<name>A0A9P8BWH2_9FUNG</name>
<dbReference type="InterPro" id="IPR002938">
    <property type="entry name" value="FAD-bd"/>
</dbReference>
<evidence type="ECO:0000256" key="3">
    <source>
        <dbReference type="ARBA" id="ARBA00022827"/>
    </source>
</evidence>
<feature type="region of interest" description="Disordered" evidence="6">
    <location>
        <begin position="319"/>
        <end position="339"/>
    </location>
</feature>
<sequence>MTPCSSGGAGIADMMLALLRKADIPYDSYERAAEVKALGSALYFNAMTARIFKKVGINDEPYAMGENTTCIQIASEFGSKGYIIWRPMIYDVLRRQVPKERFQMDRRVVSISQQDDVDKGGNEGKGAVTAEFQDGSAVRAGILVGARCAVRLEADDGRTDQLDAQELISKVMLEEKVFETWHHGRAVLIGDACHKLNPAGGSGANCAIHNAVALANSINALPETLTRAYIDQVFKAYRNERPPWVKAAFNFRIEATLTRFLSRNMLDWISGGINMLYYQPQAAFLPLIENQRTVGQAFQEGLDDALPIVEARRKSKLASGHTTGAATTTATQTADARAV</sequence>
<dbReference type="AlphaFoldDB" id="A0A9P8BWH2"/>
<feature type="compositionally biased region" description="Low complexity" evidence="6">
    <location>
        <begin position="322"/>
        <end position="339"/>
    </location>
</feature>
<protein>
    <recommendedName>
        <fullName evidence="7">FAD-binding domain-containing protein</fullName>
    </recommendedName>
</protein>
<keyword evidence="9" id="KW-1185">Reference proteome</keyword>
<dbReference type="PANTHER" id="PTHR13789:SF309">
    <property type="entry name" value="PUTATIVE (AFU_ORTHOLOGUE AFUA_6G14510)-RELATED"/>
    <property type="match status" value="1"/>
</dbReference>
<evidence type="ECO:0000256" key="6">
    <source>
        <dbReference type="SAM" id="MobiDB-lite"/>
    </source>
</evidence>
<comment type="caution">
    <text evidence="8">The sequence shown here is derived from an EMBL/GenBank/DDBJ whole genome shotgun (WGS) entry which is preliminary data.</text>
</comment>
<dbReference type="GO" id="GO:0004497">
    <property type="term" value="F:monooxygenase activity"/>
    <property type="evidence" value="ECO:0007669"/>
    <property type="project" value="UniProtKB-KW"/>
</dbReference>
<proteinExistence type="inferred from homology"/>
<evidence type="ECO:0000256" key="2">
    <source>
        <dbReference type="ARBA" id="ARBA00022630"/>
    </source>
</evidence>
<comment type="similarity">
    <text evidence="1">Belongs to the paxM FAD-dependent monooxygenase family.</text>
</comment>
<feature type="domain" description="FAD-binding" evidence="7">
    <location>
        <begin position="147"/>
        <end position="250"/>
    </location>
</feature>
<dbReference type="PRINTS" id="PR00420">
    <property type="entry name" value="RNGMNOXGNASE"/>
</dbReference>
<evidence type="ECO:0000256" key="5">
    <source>
        <dbReference type="ARBA" id="ARBA00023033"/>
    </source>
</evidence>
<dbReference type="GO" id="GO:0071949">
    <property type="term" value="F:FAD binding"/>
    <property type="evidence" value="ECO:0007669"/>
    <property type="project" value="InterPro"/>
</dbReference>
<organism evidence="8 9">
    <name type="scientific">Linnemannia hyalina</name>
    <dbReference type="NCBI Taxonomy" id="64524"/>
    <lineage>
        <taxon>Eukaryota</taxon>
        <taxon>Fungi</taxon>
        <taxon>Fungi incertae sedis</taxon>
        <taxon>Mucoromycota</taxon>
        <taxon>Mortierellomycotina</taxon>
        <taxon>Mortierellomycetes</taxon>
        <taxon>Mortierellales</taxon>
        <taxon>Mortierellaceae</taxon>
        <taxon>Linnemannia</taxon>
    </lineage>
</organism>
<dbReference type="SUPFAM" id="SSF51905">
    <property type="entry name" value="FAD/NAD(P)-binding domain"/>
    <property type="match status" value="1"/>
</dbReference>
<dbReference type="Gene3D" id="3.50.50.60">
    <property type="entry name" value="FAD/NAD(P)-binding domain"/>
    <property type="match status" value="2"/>
</dbReference>
<evidence type="ECO:0000313" key="8">
    <source>
        <dbReference type="EMBL" id="KAG9071559.1"/>
    </source>
</evidence>
<dbReference type="InterPro" id="IPR050493">
    <property type="entry name" value="FAD-dep_Monooxygenase_BioMet"/>
</dbReference>
<gene>
    <name evidence="8" type="ORF">KI688_005771</name>
</gene>
<dbReference type="OrthoDB" id="655030at2759"/>
<reference evidence="8" key="1">
    <citation type="submission" date="2021-06" db="EMBL/GenBank/DDBJ databases">
        <title>Genome Sequence of Mortierella hyaline Strain SCG-10, a Cold-Adapted, Nitrate-Reducing Fungus Isolated from Soil in Minnesota, USA.</title>
        <authorList>
            <person name="Aldossari N."/>
        </authorList>
    </citation>
    <scope>NUCLEOTIDE SEQUENCE</scope>
    <source>
        <strain evidence="8">SCG-10</strain>
    </source>
</reference>
<evidence type="ECO:0000313" key="9">
    <source>
        <dbReference type="Proteomes" id="UP000707451"/>
    </source>
</evidence>
<accession>A0A9P8BWH2</accession>